<dbReference type="PROSITE" id="PS50801">
    <property type="entry name" value="STAS"/>
    <property type="match status" value="1"/>
</dbReference>
<keyword evidence="3 6" id="KW-1133">Transmembrane helix</keyword>
<dbReference type="AlphaFoldDB" id="A0A0N5B3M6"/>
<feature type="domain" description="STAS" evidence="7">
    <location>
        <begin position="710"/>
        <end position="912"/>
    </location>
</feature>
<dbReference type="GO" id="GO:0055085">
    <property type="term" value="P:transmembrane transport"/>
    <property type="evidence" value="ECO:0007669"/>
    <property type="project" value="InterPro"/>
</dbReference>
<dbReference type="CDD" id="cd07042">
    <property type="entry name" value="STAS_SulP_like_sulfate_transporter"/>
    <property type="match status" value="1"/>
</dbReference>
<dbReference type="Pfam" id="PF01740">
    <property type="entry name" value="STAS"/>
    <property type="match status" value="1"/>
</dbReference>
<evidence type="ECO:0000259" key="7">
    <source>
        <dbReference type="PROSITE" id="PS50801"/>
    </source>
</evidence>
<evidence type="ECO:0000256" key="5">
    <source>
        <dbReference type="SAM" id="MobiDB-lite"/>
    </source>
</evidence>
<evidence type="ECO:0000256" key="1">
    <source>
        <dbReference type="ARBA" id="ARBA00004141"/>
    </source>
</evidence>
<dbReference type="NCBIfam" id="TIGR00815">
    <property type="entry name" value="sulP"/>
    <property type="match status" value="1"/>
</dbReference>
<protein>
    <submittedName>
        <fullName evidence="9">STAS domain-containing protein</fullName>
    </submittedName>
</protein>
<dbReference type="Pfam" id="PF00916">
    <property type="entry name" value="Sulfate_transp"/>
    <property type="match status" value="1"/>
</dbReference>
<feature type="transmembrane region" description="Helical" evidence="6">
    <location>
        <begin position="563"/>
        <end position="583"/>
    </location>
</feature>
<dbReference type="InterPro" id="IPR002645">
    <property type="entry name" value="STAS_dom"/>
</dbReference>
<dbReference type="InterPro" id="IPR001902">
    <property type="entry name" value="SLC26A/SulP_fam"/>
</dbReference>
<feature type="transmembrane region" description="Helical" evidence="6">
    <location>
        <begin position="361"/>
        <end position="385"/>
    </location>
</feature>
<evidence type="ECO:0000256" key="2">
    <source>
        <dbReference type="ARBA" id="ARBA00022692"/>
    </source>
</evidence>
<feature type="transmembrane region" description="Helical" evidence="6">
    <location>
        <begin position="595"/>
        <end position="612"/>
    </location>
</feature>
<evidence type="ECO:0000256" key="4">
    <source>
        <dbReference type="ARBA" id="ARBA00023136"/>
    </source>
</evidence>
<evidence type="ECO:0000313" key="9">
    <source>
        <dbReference type="WBParaSite" id="SPAL_0000068000.2"/>
    </source>
</evidence>
<dbReference type="Proteomes" id="UP000046392">
    <property type="component" value="Unplaced"/>
</dbReference>
<feature type="compositionally biased region" description="Polar residues" evidence="5">
    <location>
        <begin position="147"/>
        <end position="157"/>
    </location>
</feature>
<evidence type="ECO:0000313" key="8">
    <source>
        <dbReference type="Proteomes" id="UP000046392"/>
    </source>
</evidence>
<proteinExistence type="predicted"/>
<dbReference type="Gene3D" id="3.30.750.24">
    <property type="entry name" value="STAS domain"/>
    <property type="match status" value="1"/>
</dbReference>
<keyword evidence="4 6" id="KW-0472">Membrane</keyword>
<comment type="subcellular location">
    <subcellularLocation>
        <location evidence="1">Membrane</location>
        <topology evidence="1">Multi-pass membrane protein</topology>
    </subcellularLocation>
</comment>
<feature type="region of interest" description="Disordered" evidence="5">
    <location>
        <begin position="118"/>
        <end position="166"/>
    </location>
</feature>
<dbReference type="InterPro" id="IPR036513">
    <property type="entry name" value="STAS_dom_sf"/>
</dbReference>
<dbReference type="InterPro" id="IPR011547">
    <property type="entry name" value="SLC26A/SulP_dom"/>
</dbReference>
<sequence length="926" mass="105046">MHTPEQKFVSTAIGRMFVSRKFDYYHECQLLYKLMIFYHKISFTHITLQKKSKADQIGDKKLKKTSEDVNKLHLSKDNDLLTAEEMIFPSWIEMTRREHLRDNNPMYNFASVARRITQEKKKGDKKKSENIKKSTNTKQNDKKDGSHSNFKMTTARSPNEPKQKLNVPSDTKVMLSTGVKKLQSTSKRKPSFNVIHNHPFEKYNDVFTQEEFDKVNGFRRINLSKVANIVNYGISFTQWNRKMWINFLHNRVPLLYWLPRYNFSTSILMDITAGFVIAVMSIPQGLAYGMLVGLPPIHGLYTSVVGPFMYVFFGSSKHVSPGAFSIIALMVGNFVEEALIEHKPFEDKNEELEFKIKMACGVTFFTGVIQVLLGIVNAGLFAVYLSDPLIKGLTSGAAIHVLISQLKGITGVDVAVKSSESFGFLAFWIYFFSNIKTICWQACLTSILGGGLLIFSKEFIDKKLAKCGIRFKFPMEMIVVVLSTVVVFLLYDVFKVDVRIKYVGKVDHGMRAPEMLDLSSWVSMLKTAFFIAIVCFVIHFALAKTVAKMDNQQINVNQEWLALGLMNVVSSFFGCFAGGASMSRTITQYKLGSKSQLSTLVSVLLNLVVIYGGSKFLYYLPRPILSVIVMVALKDLLCQLSAGKNYWEHSIIDFLIWLVTLLCVLFVDVESGFCAGIIFSLLTVVFRTQWAESYVLGRIPGTSIYKGLHHYRFAEEVPGIKIFRYDAPLYYANTECFLQNLYEAVGIDPIGAIQKVKETVEEKASSSSVKSKDSNDIEANMPFYDDKVDEMRILLNNELEKYNCSSFRKAPEKIASINEENQKYNNSLREVPCVSEVVITHLVIDCSSFPYVDIMGKDVLIQAYNEFKVVGIKVFYAGAKAAVRQSFERTDFYNYVPKTNLYVSIADAVAQAQNERCVSINKKKHQ</sequence>
<feature type="transmembrane region" description="Helical" evidence="6">
    <location>
        <begin position="654"/>
        <end position="686"/>
    </location>
</feature>
<feature type="transmembrane region" description="Helical" evidence="6">
    <location>
        <begin position="319"/>
        <end position="340"/>
    </location>
</feature>
<feature type="transmembrane region" description="Helical" evidence="6">
    <location>
        <begin position="286"/>
        <end position="313"/>
    </location>
</feature>
<dbReference type="GO" id="GO:0016020">
    <property type="term" value="C:membrane"/>
    <property type="evidence" value="ECO:0007669"/>
    <property type="project" value="UniProtKB-SubCell"/>
</dbReference>
<feature type="transmembrane region" description="Helical" evidence="6">
    <location>
        <begin position="475"/>
        <end position="494"/>
    </location>
</feature>
<name>A0A0N5B3M6_STREA</name>
<keyword evidence="8" id="KW-1185">Reference proteome</keyword>
<evidence type="ECO:0000256" key="3">
    <source>
        <dbReference type="ARBA" id="ARBA00022989"/>
    </source>
</evidence>
<dbReference type="SUPFAM" id="SSF52091">
    <property type="entry name" value="SpoIIaa-like"/>
    <property type="match status" value="1"/>
</dbReference>
<accession>A0A0N5B3M6</accession>
<keyword evidence="2 6" id="KW-0812">Transmembrane</keyword>
<feature type="transmembrane region" description="Helical" evidence="6">
    <location>
        <begin position="261"/>
        <end position="279"/>
    </location>
</feature>
<organism evidence="8 9">
    <name type="scientific">Strongyloides papillosus</name>
    <name type="common">Intestinal threadworm</name>
    <dbReference type="NCBI Taxonomy" id="174720"/>
    <lineage>
        <taxon>Eukaryota</taxon>
        <taxon>Metazoa</taxon>
        <taxon>Ecdysozoa</taxon>
        <taxon>Nematoda</taxon>
        <taxon>Chromadorea</taxon>
        <taxon>Rhabditida</taxon>
        <taxon>Tylenchina</taxon>
        <taxon>Panagrolaimomorpha</taxon>
        <taxon>Strongyloidoidea</taxon>
        <taxon>Strongyloididae</taxon>
        <taxon>Strongyloides</taxon>
    </lineage>
</organism>
<dbReference type="WBParaSite" id="SPAL_0000068000.2">
    <property type="protein sequence ID" value="SPAL_0000068000.2"/>
    <property type="gene ID" value="SPAL_0000068000"/>
</dbReference>
<reference evidence="9" key="1">
    <citation type="submission" date="2017-02" db="UniProtKB">
        <authorList>
            <consortium name="WormBaseParasite"/>
        </authorList>
    </citation>
    <scope>IDENTIFICATION</scope>
</reference>
<feature type="transmembrane region" description="Helical" evidence="6">
    <location>
        <begin position="427"/>
        <end position="455"/>
    </location>
</feature>
<evidence type="ECO:0000256" key="6">
    <source>
        <dbReference type="SAM" id="Phobius"/>
    </source>
</evidence>
<feature type="transmembrane region" description="Helical" evidence="6">
    <location>
        <begin position="521"/>
        <end position="542"/>
    </location>
</feature>
<dbReference type="PANTHER" id="PTHR11814">
    <property type="entry name" value="SULFATE TRANSPORTER"/>
    <property type="match status" value="1"/>
</dbReference>
<dbReference type="STRING" id="174720.A0A0N5B3M6"/>
<feature type="compositionally biased region" description="Basic and acidic residues" evidence="5">
    <location>
        <begin position="118"/>
        <end position="132"/>
    </location>
</feature>